<dbReference type="GO" id="GO:0140662">
    <property type="term" value="F:ATP-dependent protein folding chaperone"/>
    <property type="evidence" value="ECO:0007669"/>
    <property type="project" value="InterPro"/>
</dbReference>
<comment type="similarity">
    <text evidence="1">Belongs to the heat shock protein 90 family.</text>
</comment>
<dbReference type="GO" id="GO:0005524">
    <property type="term" value="F:ATP binding"/>
    <property type="evidence" value="ECO:0007669"/>
    <property type="project" value="InterPro"/>
</dbReference>
<dbReference type="Pfam" id="PF00183">
    <property type="entry name" value="HSP90"/>
    <property type="match status" value="1"/>
</dbReference>
<keyword evidence="2" id="KW-0143">Chaperone</keyword>
<evidence type="ECO:0000256" key="2">
    <source>
        <dbReference type="ARBA" id="ARBA00023186"/>
    </source>
</evidence>
<reference evidence="4" key="1">
    <citation type="submission" date="2022-11" db="UniProtKB">
        <authorList>
            <consortium name="WormBaseParasite"/>
        </authorList>
    </citation>
    <scope>IDENTIFICATION</scope>
</reference>
<proteinExistence type="inferred from homology"/>
<name>A0A914CPU1_9BILA</name>
<protein>
    <submittedName>
        <fullName evidence="4">Molecular chaperone HtpG</fullName>
    </submittedName>
</protein>
<evidence type="ECO:0000256" key="1">
    <source>
        <dbReference type="ARBA" id="ARBA00008239"/>
    </source>
</evidence>
<dbReference type="InterPro" id="IPR037196">
    <property type="entry name" value="HSP90_C"/>
</dbReference>
<dbReference type="GO" id="GO:0051082">
    <property type="term" value="F:unfolded protein binding"/>
    <property type="evidence" value="ECO:0007669"/>
    <property type="project" value="InterPro"/>
</dbReference>
<dbReference type="InterPro" id="IPR001404">
    <property type="entry name" value="Hsp90_fam"/>
</dbReference>
<dbReference type="AlphaFoldDB" id="A0A914CPU1"/>
<evidence type="ECO:0000313" key="4">
    <source>
        <dbReference type="WBParaSite" id="ACRNAN_scaffold12559.g25808.t1"/>
    </source>
</evidence>
<accession>A0A914CPU1</accession>
<keyword evidence="3" id="KW-1185">Reference proteome</keyword>
<dbReference type="PANTHER" id="PTHR11528">
    <property type="entry name" value="HEAT SHOCK PROTEIN 90 FAMILY MEMBER"/>
    <property type="match status" value="1"/>
</dbReference>
<dbReference type="SUPFAM" id="SSF110942">
    <property type="entry name" value="HSP90 C-terminal domain"/>
    <property type="match status" value="1"/>
</dbReference>
<dbReference type="WBParaSite" id="ACRNAN_scaffold12559.g25808.t1">
    <property type="protein sequence ID" value="ACRNAN_scaffold12559.g25808.t1"/>
    <property type="gene ID" value="ACRNAN_scaffold12559.g25808"/>
</dbReference>
<sequence length="188" mass="21383">KKNWEVLFITDPADEMVLLFMLQFQLKNIESVENWLKNEGVETVEHEKELTRDTNKKEFLTWVKSNLGSVKVNDIKPSSQASDHPFIITVAAEPGVARHLMRLGQIKDKEHLVMLKPVLHVNFNHPAITGLMKRRKVDEGLSVKVIEQLYDNALITSGLLKDPSQMVPRLNQILGELLQGEKSTILVP</sequence>
<dbReference type="Proteomes" id="UP000887540">
    <property type="component" value="Unplaced"/>
</dbReference>
<dbReference type="Gene3D" id="1.20.120.790">
    <property type="entry name" value="Heat shock protein 90, C-terminal domain"/>
    <property type="match status" value="1"/>
</dbReference>
<dbReference type="GO" id="GO:0016887">
    <property type="term" value="F:ATP hydrolysis activity"/>
    <property type="evidence" value="ECO:0007669"/>
    <property type="project" value="InterPro"/>
</dbReference>
<evidence type="ECO:0000313" key="3">
    <source>
        <dbReference type="Proteomes" id="UP000887540"/>
    </source>
</evidence>
<organism evidence="3 4">
    <name type="scientific">Acrobeloides nanus</name>
    <dbReference type="NCBI Taxonomy" id="290746"/>
    <lineage>
        <taxon>Eukaryota</taxon>
        <taxon>Metazoa</taxon>
        <taxon>Ecdysozoa</taxon>
        <taxon>Nematoda</taxon>
        <taxon>Chromadorea</taxon>
        <taxon>Rhabditida</taxon>
        <taxon>Tylenchina</taxon>
        <taxon>Cephalobomorpha</taxon>
        <taxon>Cephaloboidea</taxon>
        <taxon>Cephalobidae</taxon>
        <taxon>Acrobeloides</taxon>
    </lineage>
</organism>